<evidence type="ECO:0000313" key="1">
    <source>
        <dbReference type="EMBL" id="GGD77797.1"/>
    </source>
</evidence>
<dbReference type="AlphaFoldDB" id="A0A916Z646"/>
<keyword evidence="2" id="KW-1185">Reference proteome</keyword>
<protein>
    <submittedName>
        <fullName evidence="1">Uncharacterized protein</fullName>
    </submittedName>
</protein>
<name>A0A916Z646_9BACL</name>
<sequence length="88" mass="10138">MDCPPLELAMKYAIKGEILEELSRDDSGKRRAKCSLKVQDKTLIVELTEKDKKECYSKSKQFVFSVELKQGQRVRSQSPCRMWPVALS</sequence>
<gene>
    <name evidence="1" type="ORF">GCM10010911_39710</name>
</gene>
<accession>A0A916Z646</accession>
<organism evidence="1 2">
    <name type="scientific">Paenibacillus nasutitermitis</name>
    <dbReference type="NCBI Taxonomy" id="1652958"/>
    <lineage>
        <taxon>Bacteria</taxon>
        <taxon>Bacillati</taxon>
        <taxon>Bacillota</taxon>
        <taxon>Bacilli</taxon>
        <taxon>Bacillales</taxon>
        <taxon>Paenibacillaceae</taxon>
        <taxon>Paenibacillus</taxon>
    </lineage>
</organism>
<reference evidence="1" key="2">
    <citation type="submission" date="2020-09" db="EMBL/GenBank/DDBJ databases">
        <authorList>
            <person name="Sun Q."/>
            <person name="Zhou Y."/>
        </authorList>
    </citation>
    <scope>NUCLEOTIDE SEQUENCE</scope>
    <source>
        <strain evidence="1">CGMCC 1.15178</strain>
    </source>
</reference>
<reference evidence="1" key="1">
    <citation type="journal article" date="2014" name="Int. J. Syst. Evol. Microbiol.">
        <title>Complete genome sequence of Corynebacterium casei LMG S-19264T (=DSM 44701T), isolated from a smear-ripened cheese.</title>
        <authorList>
            <consortium name="US DOE Joint Genome Institute (JGI-PGF)"/>
            <person name="Walter F."/>
            <person name="Albersmeier A."/>
            <person name="Kalinowski J."/>
            <person name="Ruckert C."/>
        </authorList>
    </citation>
    <scope>NUCLEOTIDE SEQUENCE</scope>
    <source>
        <strain evidence="1">CGMCC 1.15178</strain>
    </source>
</reference>
<proteinExistence type="predicted"/>
<evidence type="ECO:0000313" key="2">
    <source>
        <dbReference type="Proteomes" id="UP000612456"/>
    </source>
</evidence>
<dbReference type="Proteomes" id="UP000612456">
    <property type="component" value="Unassembled WGS sequence"/>
</dbReference>
<comment type="caution">
    <text evidence="1">The sequence shown here is derived from an EMBL/GenBank/DDBJ whole genome shotgun (WGS) entry which is preliminary data.</text>
</comment>
<dbReference type="EMBL" id="BMHP01000003">
    <property type="protein sequence ID" value="GGD77797.1"/>
    <property type="molecule type" value="Genomic_DNA"/>
</dbReference>